<dbReference type="EMBL" id="JACETU010000006">
    <property type="protein sequence ID" value="KAF7426552.1"/>
    <property type="molecule type" value="Genomic_DNA"/>
</dbReference>
<gene>
    <name evidence="2" type="ORF">PC9H_008921</name>
</gene>
<evidence type="ECO:0000256" key="1">
    <source>
        <dbReference type="SAM" id="MobiDB-lite"/>
    </source>
</evidence>
<name>A0A8H6ZSP3_PLEOS</name>
<feature type="compositionally biased region" description="Basic and acidic residues" evidence="1">
    <location>
        <begin position="136"/>
        <end position="146"/>
    </location>
</feature>
<protein>
    <submittedName>
        <fullName evidence="2">Uncharacterized protein</fullName>
    </submittedName>
</protein>
<feature type="compositionally biased region" description="Basic and acidic residues" evidence="1">
    <location>
        <begin position="166"/>
        <end position="183"/>
    </location>
</feature>
<feature type="compositionally biased region" description="Acidic residues" evidence="1">
    <location>
        <begin position="241"/>
        <end position="254"/>
    </location>
</feature>
<dbReference type="VEuPathDB" id="FungiDB:PC9H_008921"/>
<dbReference type="GeneID" id="59378739"/>
<feature type="region of interest" description="Disordered" evidence="1">
    <location>
        <begin position="118"/>
        <end position="286"/>
    </location>
</feature>
<evidence type="ECO:0000313" key="2">
    <source>
        <dbReference type="EMBL" id="KAF7426552.1"/>
    </source>
</evidence>
<reference evidence="2" key="1">
    <citation type="submission" date="2019-07" db="EMBL/GenBank/DDBJ databases">
        <authorList>
            <person name="Palmer J.M."/>
        </authorList>
    </citation>
    <scope>NUCLEOTIDE SEQUENCE</scope>
    <source>
        <strain evidence="2">PC9</strain>
    </source>
</reference>
<evidence type="ECO:0000313" key="3">
    <source>
        <dbReference type="Proteomes" id="UP000623687"/>
    </source>
</evidence>
<comment type="caution">
    <text evidence="2">The sequence shown here is derived from an EMBL/GenBank/DDBJ whole genome shotgun (WGS) entry which is preliminary data.</text>
</comment>
<dbReference type="Proteomes" id="UP000623687">
    <property type="component" value="Unassembled WGS sequence"/>
</dbReference>
<sequence>MIVELRRRFIARLRPFLPLADDHLPWNSLPYLCATNAIQIAGIPDSCPFPGYDSNSRGVSGLPARTQTQGIVCRRLEGEERQLARVGKVPIMTCGAPRHPSGHTHAKRLFVKDGTMWIDRGGEPRLQPSDEEDNDSDHVPSDDQRVKKLRRISPPSDDGSNSPTDVFHDEDTSSDEGSSKTDDDQQTGVSKRRKREAEGHNIESIRPVKKPKKAGRVEGRISPPSDDGSNSPTDVFHDEDTSSEEGSSETDDDQQTGVSKRRKREAEGHNIEFIRPVKKPKKAGRVEAQEIGRRGMVLRSHKASPVSQIDAASAVNNISHRTRNPDKHCRCSICHRASESGKS</sequence>
<accession>A0A8H6ZSP3</accession>
<keyword evidence="3" id="KW-1185">Reference proteome</keyword>
<organism evidence="2 3">
    <name type="scientific">Pleurotus ostreatus</name>
    <name type="common">Oyster mushroom</name>
    <name type="synonym">White-rot fungus</name>
    <dbReference type="NCBI Taxonomy" id="5322"/>
    <lineage>
        <taxon>Eukaryota</taxon>
        <taxon>Fungi</taxon>
        <taxon>Dikarya</taxon>
        <taxon>Basidiomycota</taxon>
        <taxon>Agaricomycotina</taxon>
        <taxon>Agaricomycetes</taxon>
        <taxon>Agaricomycetidae</taxon>
        <taxon>Agaricales</taxon>
        <taxon>Pleurotineae</taxon>
        <taxon>Pleurotaceae</taxon>
        <taxon>Pleurotus</taxon>
    </lineage>
</organism>
<proteinExistence type="predicted"/>
<dbReference type="RefSeq" id="XP_036629856.1">
    <property type="nucleotide sequence ID" value="XM_036778428.1"/>
</dbReference>
<dbReference type="AlphaFoldDB" id="A0A8H6ZSP3"/>